<keyword evidence="2" id="KW-1185">Reference proteome</keyword>
<sequence length="211" mass="22746">MAAALVDTSRYNSLPSLQVASETYKDKALDDVLKGPIRDTFVKHDVQDFGLYLQHAHHTLRAGEAVVKVAGTAHQMSAKDMQDVRSFGSDIVATTWMTTETDLVPMELDVVSAGTVTPSPSPAFIADLLAVLLANGCMGIFGIDTKASTPWIEKKIGTASVVVPVEDARAPAFNDEYIPVMYTFEKSDPGYVVHGKCNVKGGHKHTSKPVK</sequence>
<dbReference type="Proteomes" id="UP001221142">
    <property type="component" value="Unassembled WGS sequence"/>
</dbReference>
<reference evidence="1" key="1">
    <citation type="submission" date="2023-03" db="EMBL/GenBank/DDBJ databases">
        <title>Massive genome expansion in bonnet fungi (Mycena s.s.) driven by repeated elements and novel gene families across ecological guilds.</title>
        <authorList>
            <consortium name="Lawrence Berkeley National Laboratory"/>
            <person name="Harder C.B."/>
            <person name="Miyauchi S."/>
            <person name="Viragh M."/>
            <person name="Kuo A."/>
            <person name="Thoen E."/>
            <person name="Andreopoulos B."/>
            <person name="Lu D."/>
            <person name="Skrede I."/>
            <person name="Drula E."/>
            <person name="Henrissat B."/>
            <person name="Morin E."/>
            <person name="Kohler A."/>
            <person name="Barry K."/>
            <person name="LaButti K."/>
            <person name="Morin E."/>
            <person name="Salamov A."/>
            <person name="Lipzen A."/>
            <person name="Mereny Z."/>
            <person name="Hegedus B."/>
            <person name="Baldrian P."/>
            <person name="Stursova M."/>
            <person name="Weitz H."/>
            <person name="Taylor A."/>
            <person name="Grigoriev I.V."/>
            <person name="Nagy L.G."/>
            <person name="Martin F."/>
            <person name="Kauserud H."/>
        </authorList>
    </citation>
    <scope>NUCLEOTIDE SEQUENCE</scope>
    <source>
        <strain evidence="1">9284</strain>
    </source>
</reference>
<evidence type="ECO:0000313" key="2">
    <source>
        <dbReference type="Proteomes" id="UP001221142"/>
    </source>
</evidence>
<organism evidence="1 2">
    <name type="scientific">Roridomyces roridus</name>
    <dbReference type="NCBI Taxonomy" id="1738132"/>
    <lineage>
        <taxon>Eukaryota</taxon>
        <taxon>Fungi</taxon>
        <taxon>Dikarya</taxon>
        <taxon>Basidiomycota</taxon>
        <taxon>Agaricomycotina</taxon>
        <taxon>Agaricomycetes</taxon>
        <taxon>Agaricomycetidae</taxon>
        <taxon>Agaricales</taxon>
        <taxon>Marasmiineae</taxon>
        <taxon>Mycenaceae</taxon>
        <taxon>Roridomyces</taxon>
    </lineage>
</organism>
<gene>
    <name evidence="1" type="ORF">FB45DRAFT_1037822</name>
</gene>
<name>A0AAD7B5V2_9AGAR</name>
<evidence type="ECO:0000313" key="1">
    <source>
        <dbReference type="EMBL" id="KAJ7610934.1"/>
    </source>
</evidence>
<dbReference type="EMBL" id="JARKIF010000034">
    <property type="protein sequence ID" value="KAJ7610934.1"/>
    <property type="molecule type" value="Genomic_DNA"/>
</dbReference>
<proteinExistence type="predicted"/>
<accession>A0AAD7B5V2</accession>
<protein>
    <submittedName>
        <fullName evidence="1">Uncharacterized protein</fullName>
    </submittedName>
</protein>
<comment type="caution">
    <text evidence="1">The sequence shown here is derived from an EMBL/GenBank/DDBJ whole genome shotgun (WGS) entry which is preliminary data.</text>
</comment>
<dbReference type="AlphaFoldDB" id="A0AAD7B5V2"/>